<feature type="region of interest" description="Disordered" evidence="1">
    <location>
        <begin position="338"/>
        <end position="381"/>
    </location>
</feature>
<dbReference type="GO" id="GO:0005634">
    <property type="term" value="C:nucleus"/>
    <property type="evidence" value="ECO:0007669"/>
    <property type="project" value="TreeGrafter"/>
</dbReference>
<feature type="compositionally biased region" description="Basic and acidic residues" evidence="1">
    <location>
        <begin position="356"/>
        <end position="365"/>
    </location>
</feature>
<sequence length="381" mass="42927">MPSQTQNGRRRRVEEDVEEEDGEEDAYGEAEDEGEEGEERGDDDLDRKARDLVRLALFNEQRRTPLRRDEISKKVMGSKSRRFAEVYARAQQLLSTTFGMELVELQHRVEEKEPPKEAQKEKDKDKKDKNAPGLKKKAAPTGTKTYILRSKLDPRLIKIATSPDADILRSEQEDLPVDDERPKDEDERVSDPSGSIIAWENADNLGSIGLLYVILSLVLVHGRNLPDTELKTYLRRLRLTPNTTVPYTSRVPLAGMGLTLEQFLQACIRQGYLDLQRIGDAKGAQKKRGRAPAATQAANAADEGVVYEWRWGPRAQAEVGEEDIARFVADFMVERARREAAGGDEDEDDEDIEDTPEVRKMRERTLGGIERAAGGKLAQLS</sequence>
<dbReference type="Gene3D" id="1.10.10.1210">
    <property type="entry name" value="MAGE homology domain, winged helix WH2 motif"/>
    <property type="match status" value="1"/>
</dbReference>
<dbReference type="InterPro" id="IPR002190">
    <property type="entry name" value="MHD_dom"/>
</dbReference>
<gene>
    <name evidence="3" type="ORF">PsYK624_114040</name>
</gene>
<dbReference type="Proteomes" id="UP000703269">
    <property type="component" value="Unassembled WGS sequence"/>
</dbReference>
<dbReference type="InterPro" id="IPR041898">
    <property type="entry name" value="MAGE_WH1"/>
</dbReference>
<dbReference type="AlphaFoldDB" id="A0A9P3GFU2"/>
<evidence type="ECO:0000313" key="4">
    <source>
        <dbReference type="Proteomes" id="UP000703269"/>
    </source>
</evidence>
<dbReference type="Pfam" id="PF01454">
    <property type="entry name" value="MAGE"/>
    <property type="match status" value="1"/>
</dbReference>
<evidence type="ECO:0000256" key="1">
    <source>
        <dbReference type="SAM" id="MobiDB-lite"/>
    </source>
</evidence>
<feature type="region of interest" description="Disordered" evidence="1">
    <location>
        <begin position="168"/>
        <end position="192"/>
    </location>
</feature>
<dbReference type="OrthoDB" id="205198at2759"/>
<feature type="compositionally biased region" description="Basic and acidic residues" evidence="1">
    <location>
        <begin position="168"/>
        <end position="190"/>
    </location>
</feature>
<dbReference type="PANTHER" id="PTHR11736:SF14">
    <property type="entry name" value="NSE3 HOMOLOG, SMC5-SMC6 COMPLEX COMPONENT"/>
    <property type="match status" value="1"/>
</dbReference>
<keyword evidence="4" id="KW-1185">Reference proteome</keyword>
<proteinExistence type="predicted"/>
<dbReference type="EMBL" id="BPQB01000047">
    <property type="protein sequence ID" value="GJE95223.1"/>
    <property type="molecule type" value="Genomic_DNA"/>
</dbReference>
<dbReference type="InterPro" id="IPR037445">
    <property type="entry name" value="MAGE"/>
</dbReference>
<dbReference type="GO" id="GO:0006281">
    <property type="term" value="P:DNA repair"/>
    <property type="evidence" value="ECO:0007669"/>
    <property type="project" value="TreeGrafter"/>
</dbReference>
<feature type="region of interest" description="Disordered" evidence="1">
    <location>
        <begin position="107"/>
        <end position="142"/>
    </location>
</feature>
<protein>
    <submittedName>
        <fullName evidence="3">MAGE domain-containing protein</fullName>
    </submittedName>
</protein>
<evidence type="ECO:0000313" key="3">
    <source>
        <dbReference type="EMBL" id="GJE95223.1"/>
    </source>
</evidence>
<dbReference type="Gene3D" id="1.10.10.1200">
    <property type="entry name" value="MAGE homology domain, winged helix WH1 motif"/>
    <property type="match status" value="1"/>
</dbReference>
<dbReference type="PROSITE" id="PS50838">
    <property type="entry name" value="MAGE"/>
    <property type="match status" value="1"/>
</dbReference>
<feature type="domain" description="MAGE" evidence="2">
    <location>
        <begin position="45"/>
        <end position="105"/>
    </location>
</feature>
<feature type="region of interest" description="Disordered" evidence="1">
    <location>
        <begin position="1"/>
        <end position="48"/>
    </location>
</feature>
<organism evidence="3 4">
    <name type="scientific">Phanerochaete sordida</name>
    <dbReference type="NCBI Taxonomy" id="48140"/>
    <lineage>
        <taxon>Eukaryota</taxon>
        <taxon>Fungi</taxon>
        <taxon>Dikarya</taxon>
        <taxon>Basidiomycota</taxon>
        <taxon>Agaricomycotina</taxon>
        <taxon>Agaricomycetes</taxon>
        <taxon>Polyporales</taxon>
        <taxon>Phanerochaetaceae</taxon>
        <taxon>Phanerochaete</taxon>
    </lineage>
</organism>
<name>A0A9P3GFU2_9APHY</name>
<comment type="caution">
    <text evidence="3">The sequence shown here is derived from an EMBL/GenBank/DDBJ whole genome shotgun (WGS) entry which is preliminary data.</text>
</comment>
<dbReference type="PANTHER" id="PTHR11736">
    <property type="entry name" value="MELANOMA-ASSOCIATED ANTIGEN MAGE ANTIGEN"/>
    <property type="match status" value="1"/>
</dbReference>
<feature type="compositionally biased region" description="Acidic residues" evidence="1">
    <location>
        <begin position="342"/>
        <end position="355"/>
    </location>
</feature>
<dbReference type="InterPro" id="IPR041899">
    <property type="entry name" value="MAGE_WH2"/>
</dbReference>
<dbReference type="SMART" id="SM01373">
    <property type="entry name" value="MAGE"/>
    <property type="match status" value="1"/>
</dbReference>
<evidence type="ECO:0000259" key="2">
    <source>
        <dbReference type="PROSITE" id="PS50838"/>
    </source>
</evidence>
<feature type="compositionally biased region" description="Basic and acidic residues" evidence="1">
    <location>
        <begin position="107"/>
        <end position="130"/>
    </location>
</feature>
<accession>A0A9P3GFU2</accession>
<reference evidence="3 4" key="1">
    <citation type="submission" date="2021-08" db="EMBL/GenBank/DDBJ databases">
        <title>Draft Genome Sequence of Phanerochaete sordida strain YK-624.</title>
        <authorList>
            <person name="Mori T."/>
            <person name="Dohra H."/>
            <person name="Suzuki T."/>
            <person name="Kawagishi H."/>
            <person name="Hirai H."/>
        </authorList>
    </citation>
    <scope>NUCLEOTIDE SEQUENCE [LARGE SCALE GENOMIC DNA]</scope>
    <source>
        <strain evidence="3 4">YK-624</strain>
    </source>
</reference>
<feature type="compositionally biased region" description="Acidic residues" evidence="1">
    <location>
        <begin position="15"/>
        <end position="44"/>
    </location>
</feature>